<protein>
    <submittedName>
        <fullName evidence="1">Uncharacterized protein</fullName>
    </submittedName>
</protein>
<dbReference type="AlphaFoldDB" id="A0A858R3U1"/>
<proteinExistence type="predicted"/>
<keyword evidence="2" id="KW-1185">Reference proteome</keyword>
<evidence type="ECO:0000313" key="2">
    <source>
        <dbReference type="Proteomes" id="UP000501891"/>
    </source>
</evidence>
<organism evidence="1 2">
    <name type="scientific">Aerophototrophica crusticola</name>
    <dbReference type="NCBI Taxonomy" id="1709002"/>
    <lineage>
        <taxon>Bacteria</taxon>
        <taxon>Pseudomonadati</taxon>
        <taxon>Pseudomonadota</taxon>
        <taxon>Alphaproteobacteria</taxon>
        <taxon>Rhodospirillales</taxon>
        <taxon>Rhodospirillaceae</taxon>
        <taxon>Aerophototrophica</taxon>
    </lineage>
</organism>
<dbReference type="KEGG" id="acru:HHL28_00340"/>
<sequence>MRVTVAPEPDRQAQVAAFMEACDRLSDEAQRNGLTEEILQEILDEAKAERIAARARGER</sequence>
<reference evidence="1" key="1">
    <citation type="submission" date="2020-04" db="EMBL/GenBank/DDBJ databases">
        <title>A desert anoxygenic phototrophic bacterium fixes CO2 using RubisCO under aerobic conditions.</title>
        <authorList>
            <person name="Tang K."/>
        </authorList>
    </citation>
    <scope>NUCLEOTIDE SEQUENCE [LARGE SCALE GENOMIC DNA]</scope>
    <source>
        <strain evidence="1">MIMtkB3</strain>
    </source>
</reference>
<name>A0A858R3U1_9PROT</name>
<evidence type="ECO:0000313" key="1">
    <source>
        <dbReference type="EMBL" id="QJE71766.1"/>
    </source>
</evidence>
<dbReference type="EMBL" id="CP051775">
    <property type="protein sequence ID" value="QJE71766.1"/>
    <property type="molecule type" value="Genomic_DNA"/>
</dbReference>
<accession>A0A858R3U1</accession>
<dbReference type="Proteomes" id="UP000501891">
    <property type="component" value="Chromosome"/>
</dbReference>
<gene>
    <name evidence="1" type="ORF">HHL28_00340</name>
</gene>